<protein>
    <recommendedName>
        <fullName evidence="5">NodB homology domain-containing protein</fullName>
    </recommendedName>
</protein>
<dbReference type="GO" id="GO:0016020">
    <property type="term" value="C:membrane"/>
    <property type="evidence" value="ECO:0007669"/>
    <property type="project" value="TreeGrafter"/>
</dbReference>
<evidence type="ECO:0000256" key="4">
    <source>
        <dbReference type="SAM" id="Phobius"/>
    </source>
</evidence>
<accession>A0A4Q1KPX8</accession>
<gene>
    <name evidence="6" type="ORF">EQW73_15975</name>
    <name evidence="7" type="ORF">EQW78_15075</name>
</gene>
<dbReference type="Gene3D" id="3.20.20.370">
    <property type="entry name" value="Glycoside hydrolase/deacetylase"/>
    <property type="match status" value="1"/>
</dbReference>
<dbReference type="GO" id="GO:0046872">
    <property type="term" value="F:metal ion binding"/>
    <property type="evidence" value="ECO:0007669"/>
    <property type="project" value="UniProtKB-KW"/>
</dbReference>
<keyword evidence="4" id="KW-1133">Transmembrane helix</keyword>
<evidence type="ECO:0000313" key="7">
    <source>
        <dbReference type="EMBL" id="RXR32048.1"/>
    </source>
</evidence>
<dbReference type="CDD" id="cd10954">
    <property type="entry name" value="CE4_CtAXE_like"/>
    <property type="match status" value="1"/>
</dbReference>
<name>A0A4Q1KPX8_9CELL</name>
<dbReference type="EMBL" id="SDJR01000012">
    <property type="protein sequence ID" value="RXR22712.1"/>
    <property type="molecule type" value="Genomic_DNA"/>
</dbReference>
<evidence type="ECO:0000256" key="2">
    <source>
        <dbReference type="ARBA" id="ARBA00022801"/>
    </source>
</evidence>
<dbReference type="GO" id="GO:0016810">
    <property type="term" value="F:hydrolase activity, acting on carbon-nitrogen (but not peptide) bonds"/>
    <property type="evidence" value="ECO:0007669"/>
    <property type="project" value="InterPro"/>
</dbReference>
<evidence type="ECO:0000259" key="5">
    <source>
        <dbReference type="PROSITE" id="PS51677"/>
    </source>
</evidence>
<evidence type="ECO:0000256" key="3">
    <source>
        <dbReference type="SAM" id="MobiDB-lite"/>
    </source>
</evidence>
<keyword evidence="1" id="KW-0479">Metal-binding</keyword>
<dbReference type="Proteomes" id="UP000289805">
    <property type="component" value="Unassembled WGS sequence"/>
</dbReference>
<dbReference type="SUPFAM" id="SSF88713">
    <property type="entry name" value="Glycoside hydrolase/deacetylase"/>
    <property type="match status" value="1"/>
</dbReference>
<dbReference type="OrthoDB" id="9815836at2"/>
<dbReference type="AlphaFoldDB" id="A0A4Q1KPX8"/>
<comment type="caution">
    <text evidence="7">The sequence shown here is derived from an EMBL/GenBank/DDBJ whole genome shotgun (WGS) entry which is preliminary data.</text>
</comment>
<dbReference type="Pfam" id="PF01522">
    <property type="entry name" value="Polysacc_deac_1"/>
    <property type="match status" value="1"/>
</dbReference>
<keyword evidence="2" id="KW-0378">Hydrolase</keyword>
<organism evidence="7 8">
    <name type="scientific">Oerskovia turbata</name>
    <dbReference type="NCBI Taxonomy" id="1713"/>
    <lineage>
        <taxon>Bacteria</taxon>
        <taxon>Bacillati</taxon>
        <taxon>Actinomycetota</taxon>
        <taxon>Actinomycetes</taxon>
        <taxon>Micrococcales</taxon>
        <taxon>Cellulomonadaceae</taxon>
        <taxon>Oerskovia</taxon>
    </lineage>
</organism>
<keyword evidence="4" id="KW-0812">Transmembrane</keyword>
<proteinExistence type="predicted"/>
<dbReference type="InterPro" id="IPR050248">
    <property type="entry name" value="Polysacc_deacetylase_ArnD"/>
</dbReference>
<reference evidence="8 9" key="1">
    <citation type="submission" date="2019-01" db="EMBL/GenBank/DDBJ databases">
        <title>Oerskovia turbata Genome sequencing and assembly.</title>
        <authorList>
            <person name="Dou T."/>
        </authorList>
    </citation>
    <scope>NUCLEOTIDE SEQUENCE [LARGE SCALE GENOMIC DNA]</scope>
    <source>
        <strain evidence="7 8">JCM12123</strain>
        <strain evidence="6 9">JCM3160</strain>
    </source>
</reference>
<dbReference type="InterPro" id="IPR011330">
    <property type="entry name" value="Glyco_hydro/deAcase_b/a-brl"/>
</dbReference>
<dbReference type="PANTHER" id="PTHR10587">
    <property type="entry name" value="GLYCOSYL TRANSFERASE-RELATED"/>
    <property type="match status" value="1"/>
</dbReference>
<keyword evidence="9" id="KW-1185">Reference proteome</keyword>
<evidence type="ECO:0000256" key="1">
    <source>
        <dbReference type="ARBA" id="ARBA00022723"/>
    </source>
</evidence>
<feature type="domain" description="NodB homology" evidence="5">
    <location>
        <begin position="319"/>
        <end position="495"/>
    </location>
</feature>
<dbReference type="PROSITE" id="PS51677">
    <property type="entry name" value="NODB"/>
    <property type="match status" value="1"/>
</dbReference>
<feature type="region of interest" description="Disordered" evidence="3">
    <location>
        <begin position="1"/>
        <end position="20"/>
    </location>
</feature>
<evidence type="ECO:0000313" key="9">
    <source>
        <dbReference type="Proteomes" id="UP000290517"/>
    </source>
</evidence>
<dbReference type="RefSeq" id="WP_129429621.1">
    <property type="nucleotide sequence ID" value="NZ_JOFV01000014.1"/>
</dbReference>
<dbReference type="EMBL" id="SDJQ01000020">
    <property type="protein sequence ID" value="RXR32048.1"/>
    <property type="molecule type" value="Genomic_DNA"/>
</dbReference>
<evidence type="ECO:0000313" key="8">
    <source>
        <dbReference type="Proteomes" id="UP000289805"/>
    </source>
</evidence>
<dbReference type="PANTHER" id="PTHR10587:SF133">
    <property type="entry name" value="CHITIN DEACETYLASE 1-RELATED"/>
    <property type="match status" value="1"/>
</dbReference>
<sequence>MPQPLPPTRDQTPGGSAPARPRNRAVWVLAVIVPLLVVAAGVMFYLTRASAQPSGTPSPTSAPSPAQTLAPAERVDPPEVLDPASVENLAVDQESTADAGDARSISTVSIPGERSLARAFGRFVDATERAYDAAIDPDAVGNELNVGWDLVLAQGDVLGVRATTYAFTGGANGEVGAQTFYTDLARATTTWSSDLFTADGRTQAAQWVDAALGSAGLGFDEPVPSSQDTFRDVRLGPDGAATLVFSPGLVSARSDGELAVRVEPDATRTVLSAVGKQVADAAASGTPFVGIAPPPVEPPPVTPPAVPDPSGAPDCSVLRCVALTFDDGPGKHTSRLLDTLAEKQVGATFFLVGRSVESHPDLVRRLVAEGHAVGNHTWSHPDLSKLGTDQITDELGSTADAIEAASGVRPTLVRPPYGATSDTVTSVLSQRNEPSILWNVDTEDWKDKDTATTTERALAGARPGAILLMHDIHGSTVDAVPGIVDGLRAAGYTLVTVPDLLGPDLVGGQTYFNR</sequence>
<evidence type="ECO:0000313" key="6">
    <source>
        <dbReference type="EMBL" id="RXR22712.1"/>
    </source>
</evidence>
<feature type="region of interest" description="Disordered" evidence="3">
    <location>
        <begin position="50"/>
        <end position="71"/>
    </location>
</feature>
<dbReference type="STRING" id="1713.GCA_000718325_02908"/>
<dbReference type="InterPro" id="IPR002509">
    <property type="entry name" value="NODB_dom"/>
</dbReference>
<feature type="transmembrane region" description="Helical" evidence="4">
    <location>
        <begin position="25"/>
        <end position="46"/>
    </location>
</feature>
<dbReference type="GO" id="GO:0005975">
    <property type="term" value="P:carbohydrate metabolic process"/>
    <property type="evidence" value="ECO:0007669"/>
    <property type="project" value="InterPro"/>
</dbReference>
<dbReference type="Proteomes" id="UP000290517">
    <property type="component" value="Unassembled WGS sequence"/>
</dbReference>
<keyword evidence="4" id="KW-0472">Membrane</keyword>